<protein>
    <submittedName>
        <fullName evidence="3">Uncharacterized protein</fullName>
    </submittedName>
</protein>
<reference evidence="3" key="1">
    <citation type="submission" date="2024-02" db="UniProtKB">
        <authorList>
            <consortium name="WormBaseParasite"/>
        </authorList>
    </citation>
    <scope>IDENTIFICATION</scope>
</reference>
<name>A0AAF3J220_9BILA</name>
<feature type="compositionally biased region" description="Basic and acidic residues" evidence="1">
    <location>
        <begin position="44"/>
        <end position="53"/>
    </location>
</feature>
<dbReference type="WBParaSite" id="MBELARI_LOCUS11342">
    <property type="protein sequence ID" value="MBELARI_LOCUS11342"/>
    <property type="gene ID" value="MBELARI_LOCUS11342"/>
</dbReference>
<evidence type="ECO:0000313" key="2">
    <source>
        <dbReference type="Proteomes" id="UP000887575"/>
    </source>
</evidence>
<evidence type="ECO:0000313" key="3">
    <source>
        <dbReference type="WBParaSite" id="MBELARI_LOCUS11342"/>
    </source>
</evidence>
<proteinExistence type="predicted"/>
<dbReference type="Proteomes" id="UP000887575">
    <property type="component" value="Unassembled WGS sequence"/>
</dbReference>
<evidence type="ECO:0000256" key="1">
    <source>
        <dbReference type="SAM" id="MobiDB-lite"/>
    </source>
</evidence>
<dbReference type="AlphaFoldDB" id="A0AAF3J220"/>
<sequence>MATYRRIWHLHKALQQIETTVAAYRQPTTFLFTRCLSTTSRLKNYHDPDEHHHQPGSHGEPVYPPGSAQFPIKTYHL</sequence>
<feature type="region of interest" description="Disordered" evidence="1">
    <location>
        <begin position="43"/>
        <end position="77"/>
    </location>
</feature>
<keyword evidence="2" id="KW-1185">Reference proteome</keyword>
<organism evidence="2 3">
    <name type="scientific">Mesorhabditis belari</name>
    <dbReference type="NCBI Taxonomy" id="2138241"/>
    <lineage>
        <taxon>Eukaryota</taxon>
        <taxon>Metazoa</taxon>
        <taxon>Ecdysozoa</taxon>
        <taxon>Nematoda</taxon>
        <taxon>Chromadorea</taxon>
        <taxon>Rhabditida</taxon>
        <taxon>Rhabditina</taxon>
        <taxon>Rhabditomorpha</taxon>
        <taxon>Rhabditoidea</taxon>
        <taxon>Rhabditidae</taxon>
        <taxon>Mesorhabditinae</taxon>
        <taxon>Mesorhabditis</taxon>
    </lineage>
</organism>
<accession>A0AAF3J220</accession>